<dbReference type="PANTHER" id="PTHR48048:SF30">
    <property type="entry name" value="GLYCOSYLTRANSFERASE"/>
    <property type="match status" value="1"/>
</dbReference>
<keyword evidence="2" id="KW-0328">Glycosyltransferase</keyword>
<comment type="similarity">
    <text evidence="1">Belongs to the UDP-glycosyltransferase family.</text>
</comment>
<dbReference type="GO" id="GO:0035251">
    <property type="term" value="F:UDP-glucosyltransferase activity"/>
    <property type="evidence" value="ECO:0007669"/>
    <property type="project" value="InterPro"/>
</dbReference>
<reference evidence="3 4" key="1">
    <citation type="submission" date="2019-06" db="EMBL/GenBank/DDBJ databases">
        <title>A chromosomal-level reference genome of Carpinus fangiana (Coryloideae, Betulaceae).</title>
        <authorList>
            <person name="Yang X."/>
            <person name="Wang Z."/>
            <person name="Zhang L."/>
            <person name="Hao G."/>
            <person name="Liu J."/>
            <person name="Yang Y."/>
        </authorList>
    </citation>
    <scope>NUCLEOTIDE SEQUENCE [LARGE SCALE GENOMIC DNA]</scope>
    <source>
        <strain evidence="3">Cfa_2016G</strain>
        <tissue evidence="3">Leaf</tissue>
    </source>
</reference>
<dbReference type="EMBL" id="CM017326">
    <property type="protein sequence ID" value="KAE8077786.1"/>
    <property type="molecule type" value="Genomic_DNA"/>
</dbReference>
<dbReference type="SUPFAM" id="SSF53756">
    <property type="entry name" value="UDP-Glycosyltransferase/glycogen phosphorylase"/>
    <property type="match status" value="1"/>
</dbReference>
<dbReference type="OrthoDB" id="5835829at2759"/>
<sequence length="142" mass="15291">MLVDIPSLPSIPASDMSKATSGRSSIVYEYFVDSATHMAKSNGLLVNTFELLERKAIKALSDGLCVPDGPTPPIFCIGPLISSSNQDGDDHLHECLNWLNSQPSQSVVFLCFGSMGLELFSAKQLREMAVGLENTLSRIATS</sequence>
<dbReference type="AlphaFoldDB" id="A0A5N6RHL2"/>
<dbReference type="Proteomes" id="UP000327013">
    <property type="component" value="Chromosome 6"/>
</dbReference>
<dbReference type="PANTHER" id="PTHR48048">
    <property type="entry name" value="GLYCOSYLTRANSFERASE"/>
    <property type="match status" value="1"/>
</dbReference>
<protein>
    <submittedName>
        <fullName evidence="3">Uncharacterized protein</fullName>
    </submittedName>
</protein>
<evidence type="ECO:0000313" key="3">
    <source>
        <dbReference type="EMBL" id="KAE8077786.1"/>
    </source>
</evidence>
<keyword evidence="2" id="KW-0808">Transferase</keyword>
<dbReference type="Gene3D" id="3.40.50.2000">
    <property type="entry name" value="Glycogen Phosphorylase B"/>
    <property type="match status" value="2"/>
</dbReference>
<evidence type="ECO:0000313" key="4">
    <source>
        <dbReference type="Proteomes" id="UP000327013"/>
    </source>
</evidence>
<evidence type="ECO:0000256" key="1">
    <source>
        <dbReference type="ARBA" id="ARBA00009995"/>
    </source>
</evidence>
<proteinExistence type="inferred from homology"/>
<gene>
    <name evidence="3" type="ORF">FH972_016315</name>
</gene>
<name>A0A5N6RHL2_9ROSI</name>
<accession>A0A5N6RHL2</accession>
<keyword evidence="4" id="KW-1185">Reference proteome</keyword>
<organism evidence="3 4">
    <name type="scientific">Carpinus fangiana</name>
    <dbReference type="NCBI Taxonomy" id="176857"/>
    <lineage>
        <taxon>Eukaryota</taxon>
        <taxon>Viridiplantae</taxon>
        <taxon>Streptophyta</taxon>
        <taxon>Embryophyta</taxon>
        <taxon>Tracheophyta</taxon>
        <taxon>Spermatophyta</taxon>
        <taxon>Magnoliopsida</taxon>
        <taxon>eudicotyledons</taxon>
        <taxon>Gunneridae</taxon>
        <taxon>Pentapetalae</taxon>
        <taxon>rosids</taxon>
        <taxon>fabids</taxon>
        <taxon>Fagales</taxon>
        <taxon>Betulaceae</taxon>
        <taxon>Carpinus</taxon>
    </lineage>
</organism>
<evidence type="ECO:0000256" key="2">
    <source>
        <dbReference type="ARBA" id="ARBA00022676"/>
    </source>
</evidence>
<dbReference type="InterPro" id="IPR050481">
    <property type="entry name" value="UDP-glycosyltransf_plant"/>
</dbReference>